<evidence type="ECO:0000256" key="1">
    <source>
        <dbReference type="SAM" id="MobiDB-lite"/>
    </source>
</evidence>
<dbReference type="EMBL" id="ML977310">
    <property type="protein sequence ID" value="KAF2122469.1"/>
    <property type="molecule type" value="Genomic_DNA"/>
</dbReference>
<evidence type="ECO:0000313" key="3">
    <source>
        <dbReference type="Proteomes" id="UP000799770"/>
    </source>
</evidence>
<reference evidence="2" key="1">
    <citation type="journal article" date="2020" name="Stud. Mycol.">
        <title>101 Dothideomycetes genomes: a test case for predicting lifestyles and emergence of pathogens.</title>
        <authorList>
            <person name="Haridas S."/>
            <person name="Albert R."/>
            <person name="Binder M."/>
            <person name="Bloem J."/>
            <person name="Labutti K."/>
            <person name="Salamov A."/>
            <person name="Andreopoulos B."/>
            <person name="Baker S."/>
            <person name="Barry K."/>
            <person name="Bills G."/>
            <person name="Bluhm B."/>
            <person name="Cannon C."/>
            <person name="Castanera R."/>
            <person name="Culley D."/>
            <person name="Daum C."/>
            <person name="Ezra D."/>
            <person name="Gonzalez J."/>
            <person name="Henrissat B."/>
            <person name="Kuo A."/>
            <person name="Liang C."/>
            <person name="Lipzen A."/>
            <person name="Lutzoni F."/>
            <person name="Magnuson J."/>
            <person name="Mondo S."/>
            <person name="Nolan M."/>
            <person name="Ohm R."/>
            <person name="Pangilinan J."/>
            <person name="Park H.-J."/>
            <person name="Ramirez L."/>
            <person name="Alfaro M."/>
            <person name="Sun H."/>
            <person name="Tritt A."/>
            <person name="Yoshinaga Y."/>
            <person name="Zwiers L.-H."/>
            <person name="Turgeon B."/>
            <person name="Goodwin S."/>
            <person name="Spatafora J."/>
            <person name="Crous P."/>
            <person name="Grigoriev I."/>
        </authorList>
    </citation>
    <scope>NUCLEOTIDE SEQUENCE</scope>
    <source>
        <strain evidence="2">CBS 627.86</strain>
    </source>
</reference>
<evidence type="ECO:0008006" key="4">
    <source>
        <dbReference type="Google" id="ProtNLM"/>
    </source>
</evidence>
<feature type="compositionally biased region" description="Basic residues" evidence="1">
    <location>
        <begin position="62"/>
        <end position="72"/>
    </location>
</feature>
<keyword evidence="3" id="KW-1185">Reference proteome</keyword>
<name>A0A6A5ZSJ0_9PLEO</name>
<dbReference type="Proteomes" id="UP000799770">
    <property type="component" value="Unassembled WGS sequence"/>
</dbReference>
<evidence type="ECO:0000313" key="2">
    <source>
        <dbReference type="EMBL" id="KAF2122469.1"/>
    </source>
</evidence>
<gene>
    <name evidence="2" type="ORF">BDV96DRAFT_593006</name>
</gene>
<feature type="region of interest" description="Disordered" evidence="1">
    <location>
        <begin position="38"/>
        <end position="79"/>
    </location>
</feature>
<dbReference type="AlphaFoldDB" id="A0A6A5ZSJ0"/>
<protein>
    <recommendedName>
        <fullName evidence="4">Myb-like domain-containing protein</fullName>
    </recommendedName>
</protein>
<accession>A0A6A5ZSJ0</accession>
<proteinExistence type="predicted"/>
<organism evidence="2 3">
    <name type="scientific">Lophiotrema nucula</name>
    <dbReference type="NCBI Taxonomy" id="690887"/>
    <lineage>
        <taxon>Eukaryota</taxon>
        <taxon>Fungi</taxon>
        <taxon>Dikarya</taxon>
        <taxon>Ascomycota</taxon>
        <taxon>Pezizomycotina</taxon>
        <taxon>Dothideomycetes</taxon>
        <taxon>Pleosporomycetidae</taxon>
        <taxon>Pleosporales</taxon>
        <taxon>Lophiotremataceae</taxon>
        <taxon>Lophiotrema</taxon>
    </lineage>
</organism>
<sequence>MSSADFLGDGVNRGSDHLDQVLHSNEVINMFHAGDADVHAATERSKKRSTSIAPSDTEAQPPKKKARAHKSPARNWSAAEDEILIQSAIHGMGWTETMSFLPGDLKKDVAGTRAQLLKKNRKIPEGLPDRYSRSNTSPDVLKKILARVLTVTQPNQHEDQDEMDRLETLTLASLTSDGMVVAAPTRRPLLQSVGTPPISIQQASILRSSSPTQSAVISKLNIKIKLAKGPFTEPPTLRRKKKVDMSPGFTVEQDEQLMRLWSFKLLDDAAIAPHFPGKSKSAIHDRRYLLTHGNMKGGKDHPAPIYEAVMREYRAYGVLQSQVGDVEAAKQLREDGLGLKEADEKPITDVEKVEG</sequence>